<feature type="domain" description="Thioester reductase (TE)" evidence="2">
    <location>
        <begin position="146"/>
        <end position="255"/>
    </location>
</feature>
<dbReference type="Proteomes" id="UP000020561">
    <property type="component" value="Unassembled WGS sequence"/>
</dbReference>
<name>X7XNW9_MYCKA</name>
<dbReference type="AlphaFoldDB" id="X7XNW9"/>
<evidence type="ECO:0000313" key="4">
    <source>
        <dbReference type="Proteomes" id="UP000020561"/>
    </source>
</evidence>
<sequence length="277" mass="29559">MGVIVSPASDLAAIAAYIEGERQGSKRPTFAVIHGRDALEVHASDLTLDKFIDASTLAAAPVLPPPSAAVRTVLLTGATGFLGRYLALDWLERMDLVRRQGDRPGGGEVGRRCPGTPGQDVRQRRPRAADPLPAAGDRPLGGHRRDKGEANLGLDQLTWQRLADTVRPDRRPGRVGQPRAALQRAVRPNALGTAELIRIALTGKLKPYTYVSTIGVGDQIEPGKFTEDADIRHISATRKINDSYANGYGNSKWAGRGGLLRGATTCAGCRSRCSAAT</sequence>
<comment type="caution">
    <text evidence="3">The sequence shown here is derived from an EMBL/GenBank/DDBJ whole genome shotgun (WGS) entry which is preliminary data.</text>
</comment>
<organism evidence="3 4">
    <name type="scientific">Mycobacterium kansasii 662</name>
    <dbReference type="NCBI Taxonomy" id="1299326"/>
    <lineage>
        <taxon>Bacteria</taxon>
        <taxon>Bacillati</taxon>
        <taxon>Actinomycetota</taxon>
        <taxon>Actinomycetes</taxon>
        <taxon>Mycobacteriales</taxon>
        <taxon>Mycobacteriaceae</taxon>
        <taxon>Mycobacterium</taxon>
    </lineage>
</organism>
<evidence type="ECO:0000259" key="2">
    <source>
        <dbReference type="Pfam" id="PF07993"/>
    </source>
</evidence>
<dbReference type="InterPro" id="IPR036291">
    <property type="entry name" value="NAD(P)-bd_dom_sf"/>
</dbReference>
<feature type="region of interest" description="Disordered" evidence="1">
    <location>
        <begin position="100"/>
        <end position="149"/>
    </location>
</feature>
<evidence type="ECO:0000313" key="3">
    <source>
        <dbReference type="EMBL" id="ETZ96616.1"/>
    </source>
</evidence>
<dbReference type="PATRIC" id="fig|1299326.3.peg.6643"/>
<dbReference type="Pfam" id="PF07993">
    <property type="entry name" value="NAD_binding_4"/>
    <property type="match status" value="1"/>
</dbReference>
<protein>
    <submittedName>
        <fullName evidence="3">Male sterility family protein</fullName>
    </submittedName>
</protein>
<accession>X7XNW9</accession>
<dbReference type="SUPFAM" id="SSF51735">
    <property type="entry name" value="NAD(P)-binding Rossmann-fold domains"/>
    <property type="match status" value="1"/>
</dbReference>
<proteinExistence type="predicted"/>
<evidence type="ECO:0000256" key="1">
    <source>
        <dbReference type="SAM" id="MobiDB-lite"/>
    </source>
</evidence>
<feature type="compositionally biased region" description="Low complexity" evidence="1">
    <location>
        <begin position="129"/>
        <end position="138"/>
    </location>
</feature>
<gene>
    <name evidence="3" type="ORF">I545_6923</name>
</gene>
<reference evidence="3 4" key="1">
    <citation type="submission" date="2013-12" db="EMBL/GenBank/DDBJ databases">
        <authorList>
            <person name="Brown-Elliot B."/>
            <person name="Wallace R."/>
            <person name="Lenaerts A."/>
            <person name="Ordway D."/>
            <person name="DeGroote M.A."/>
            <person name="Parker T."/>
            <person name="Sizemore C."/>
            <person name="Tallon L.J."/>
            <person name="Sadzewicz L.K."/>
            <person name="Sengamalay N."/>
            <person name="Fraser C.M."/>
            <person name="Hine E."/>
            <person name="Shefchek K.A."/>
            <person name="Das S.P."/>
            <person name="Tettelin H."/>
        </authorList>
    </citation>
    <scope>NUCLEOTIDE SEQUENCE [LARGE SCALE GENOMIC DNA]</scope>
    <source>
        <strain evidence="3 4">662</strain>
    </source>
</reference>
<dbReference type="Gene3D" id="3.40.50.720">
    <property type="entry name" value="NAD(P)-binding Rossmann-like Domain"/>
    <property type="match status" value="1"/>
</dbReference>
<dbReference type="EMBL" id="JAOA01000041">
    <property type="protein sequence ID" value="ETZ96616.1"/>
    <property type="molecule type" value="Genomic_DNA"/>
</dbReference>
<dbReference type="InterPro" id="IPR013120">
    <property type="entry name" value="FAR_NAD-bd"/>
</dbReference>